<comment type="caution">
    <text evidence="6">The sequence shown here is derived from an EMBL/GenBank/DDBJ whole genome shotgun (WGS) entry which is preliminary data.</text>
</comment>
<evidence type="ECO:0000313" key="7">
    <source>
        <dbReference type="Proteomes" id="UP001240171"/>
    </source>
</evidence>
<evidence type="ECO:0000256" key="3">
    <source>
        <dbReference type="ARBA" id="ARBA00022989"/>
    </source>
</evidence>
<dbReference type="Proteomes" id="UP001240171">
    <property type="component" value="Unassembled WGS sequence"/>
</dbReference>
<dbReference type="EMBL" id="JAUQTB010000006">
    <property type="protein sequence ID" value="MDO7907239.1"/>
    <property type="molecule type" value="Genomic_DNA"/>
</dbReference>
<evidence type="ECO:0000256" key="4">
    <source>
        <dbReference type="ARBA" id="ARBA00023136"/>
    </source>
</evidence>
<keyword evidence="5" id="KW-0813">Transport</keyword>
<feature type="transmembrane region" description="Helical" evidence="5">
    <location>
        <begin position="66"/>
        <end position="87"/>
    </location>
</feature>
<comment type="similarity">
    <text evidence="5">Belongs to the TatC family.</text>
</comment>
<feature type="transmembrane region" description="Helical" evidence="5">
    <location>
        <begin position="217"/>
        <end position="236"/>
    </location>
</feature>
<keyword evidence="5" id="KW-0811">Translocation</keyword>
<dbReference type="PANTHER" id="PTHR30371">
    <property type="entry name" value="SEC-INDEPENDENT PROTEIN TRANSLOCASE PROTEIN TATC"/>
    <property type="match status" value="1"/>
</dbReference>
<dbReference type="Pfam" id="PF00902">
    <property type="entry name" value="TatC"/>
    <property type="match status" value="1"/>
</dbReference>
<feature type="transmembrane region" description="Helical" evidence="5">
    <location>
        <begin position="108"/>
        <end position="131"/>
    </location>
</feature>
<dbReference type="PROSITE" id="PS01218">
    <property type="entry name" value="TATC"/>
    <property type="match status" value="1"/>
</dbReference>
<comment type="subcellular location">
    <subcellularLocation>
        <location evidence="5">Cell membrane</location>
        <topology evidence="5">Multi-pass membrane protein</topology>
    </subcellularLocation>
    <subcellularLocation>
        <location evidence="1">Membrane</location>
        <topology evidence="1">Multi-pass membrane protein</topology>
    </subcellularLocation>
</comment>
<keyword evidence="2 5" id="KW-0812">Transmembrane</keyword>
<evidence type="ECO:0000256" key="2">
    <source>
        <dbReference type="ARBA" id="ARBA00022692"/>
    </source>
</evidence>
<accession>A0ABT9CF23</accession>
<reference evidence="6 7" key="1">
    <citation type="submission" date="2023-07" db="EMBL/GenBank/DDBJ databases">
        <title>Paenibacillus sp. JX-17 nov. isolated from soil.</title>
        <authorList>
            <person name="Wan Y."/>
            <person name="Liu B."/>
        </authorList>
    </citation>
    <scope>NUCLEOTIDE SEQUENCE [LARGE SCALE GENOMIC DNA]</scope>
    <source>
        <strain evidence="6 7">JX-17</strain>
    </source>
</reference>
<feature type="transmembrane region" description="Helical" evidence="5">
    <location>
        <begin position="194"/>
        <end position="211"/>
    </location>
</feature>
<dbReference type="InterPro" id="IPR002033">
    <property type="entry name" value="TatC"/>
</dbReference>
<proteinExistence type="inferred from homology"/>
<keyword evidence="7" id="KW-1185">Reference proteome</keyword>
<dbReference type="RefSeq" id="WP_305024442.1">
    <property type="nucleotide sequence ID" value="NZ_JAUQTB010000006.1"/>
</dbReference>
<organism evidence="6 7">
    <name type="scientific">Paenibacillus lacisoli</name>
    <dbReference type="NCBI Taxonomy" id="3064525"/>
    <lineage>
        <taxon>Bacteria</taxon>
        <taxon>Bacillati</taxon>
        <taxon>Bacillota</taxon>
        <taxon>Bacilli</taxon>
        <taxon>Bacillales</taxon>
        <taxon>Paenibacillaceae</taxon>
        <taxon>Paenibacillus</taxon>
    </lineage>
</organism>
<dbReference type="PANTHER" id="PTHR30371:SF0">
    <property type="entry name" value="SEC-INDEPENDENT PROTEIN TRANSLOCASE PROTEIN TATC, CHLOROPLASTIC-RELATED"/>
    <property type="match status" value="1"/>
</dbReference>
<dbReference type="PRINTS" id="PR01840">
    <property type="entry name" value="TATCFAMILY"/>
</dbReference>
<keyword evidence="5" id="KW-1003">Cell membrane</keyword>
<dbReference type="HAMAP" id="MF_00902">
    <property type="entry name" value="TatC"/>
    <property type="match status" value="1"/>
</dbReference>
<sequence>MQQPEELMPLTEHLGELRRRIIYVLLVFAAALAGGFLAAQPVYTYLVHDGQAAQFSLHAISFWDGVGIYMKIALLLGLALTCPFIVYQLWKFVSPGLLPQERSAAGRYVPYTFVLFVLGAAFAYYVIFPMALSFTTSVNRNLGLEETYGVAQYFTFLFNIVLPVSLLFELPLAVMLLTRLRLVTPRLLRKMRRVSYFALVFVAVVITPPDVVSDLLVSVPLLGLYEVSVLLSTVVYRKQQTADARLEEELGAEE</sequence>
<dbReference type="InterPro" id="IPR019820">
    <property type="entry name" value="Sec-indep_translocase_CS"/>
</dbReference>
<evidence type="ECO:0000256" key="5">
    <source>
        <dbReference type="HAMAP-Rule" id="MF_00902"/>
    </source>
</evidence>
<feature type="transmembrane region" description="Helical" evidence="5">
    <location>
        <begin position="21"/>
        <end position="46"/>
    </location>
</feature>
<keyword evidence="4 5" id="KW-0472">Membrane</keyword>
<gene>
    <name evidence="5 6" type="primary">tatC</name>
    <name evidence="6" type="ORF">Q5741_12540</name>
</gene>
<evidence type="ECO:0000256" key="1">
    <source>
        <dbReference type="ARBA" id="ARBA00004141"/>
    </source>
</evidence>
<name>A0ABT9CF23_9BACL</name>
<keyword evidence="5" id="KW-0653">Protein transport</keyword>
<keyword evidence="3 5" id="KW-1133">Transmembrane helix</keyword>
<dbReference type="NCBIfam" id="TIGR00945">
    <property type="entry name" value="tatC"/>
    <property type="match status" value="1"/>
</dbReference>
<evidence type="ECO:0000313" key="6">
    <source>
        <dbReference type="EMBL" id="MDO7907239.1"/>
    </source>
</evidence>
<protein>
    <recommendedName>
        <fullName evidence="5">Sec-independent protein translocase protein TatC</fullName>
    </recommendedName>
</protein>
<feature type="transmembrane region" description="Helical" evidence="5">
    <location>
        <begin position="151"/>
        <end position="174"/>
    </location>
</feature>
<comment type="function">
    <text evidence="5">Part of the twin-arginine translocation (Tat) system that transports large folded proteins containing a characteristic twin-arginine motif in their signal peptide across membranes.</text>
</comment>
<comment type="subunit">
    <text evidence="5">Forms a complex with TatA.</text>
</comment>